<evidence type="ECO:0000259" key="8">
    <source>
        <dbReference type="Pfam" id="PF01850"/>
    </source>
</evidence>
<evidence type="ECO:0000256" key="4">
    <source>
        <dbReference type="ARBA" id="ARBA00022723"/>
    </source>
</evidence>
<keyword evidence="3" id="KW-0540">Nuclease</keyword>
<organism evidence="9 10">
    <name type="scientific">candidate division WWE3 bacterium RIFCSPHIGHO2_01_FULL_43_9</name>
    <dbReference type="NCBI Taxonomy" id="1802618"/>
    <lineage>
        <taxon>Bacteria</taxon>
        <taxon>Katanobacteria</taxon>
    </lineage>
</organism>
<dbReference type="AlphaFoldDB" id="A0A1F4V5M4"/>
<dbReference type="InterPro" id="IPR029060">
    <property type="entry name" value="PIN-like_dom_sf"/>
</dbReference>
<dbReference type="InterPro" id="IPR050556">
    <property type="entry name" value="Type_II_TA_system_RNase"/>
</dbReference>
<reference evidence="9 10" key="1">
    <citation type="journal article" date="2016" name="Nat. Commun.">
        <title>Thousands of microbial genomes shed light on interconnected biogeochemical processes in an aquifer system.</title>
        <authorList>
            <person name="Anantharaman K."/>
            <person name="Brown C.T."/>
            <person name="Hug L.A."/>
            <person name="Sharon I."/>
            <person name="Castelle C.J."/>
            <person name="Probst A.J."/>
            <person name="Thomas B.C."/>
            <person name="Singh A."/>
            <person name="Wilkins M.J."/>
            <person name="Karaoz U."/>
            <person name="Brodie E.L."/>
            <person name="Williams K.H."/>
            <person name="Hubbard S.S."/>
            <person name="Banfield J.F."/>
        </authorList>
    </citation>
    <scope>NUCLEOTIDE SEQUENCE [LARGE SCALE GENOMIC DNA]</scope>
</reference>
<dbReference type="Proteomes" id="UP000176853">
    <property type="component" value="Unassembled WGS sequence"/>
</dbReference>
<evidence type="ECO:0000256" key="5">
    <source>
        <dbReference type="ARBA" id="ARBA00022801"/>
    </source>
</evidence>
<dbReference type="InterPro" id="IPR002716">
    <property type="entry name" value="PIN_dom"/>
</dbReference>
<sequence>MLVDSSVVVEAQRGNSLLIRGLIDNREEVVISRVTSYELIYGSRDKSELRKNESLLANIIVVEINEEISRFAYDLLGKYTLNLKLNLPDALISATSYVYSYPLWTLNKKHFAHIKEIELFSN</sequence>
<evidence type="ECO:0000256" key="3">
    <source>
        <dbReference type="ARBA" id="ARBA00022722"/>
    </source>
</evidence>
<comment type="similarity">
    <text evidence="7">Belongs to the PINc/VapC protein family.</text>
</comment>
<dbReference type="PANTHER" id="PTHR33653">
    <property type="entry name" value="RIBONUCLEASE VAPC2"/>
    <property type="match status" value="1"/>
</dbReference>
<comment type="cofactor">
    <cofactor evidence="1">
        <name>Mg(2+)</name>
        <dbReference type="ChEBI" id="CHEBI:18420"/>
    </cofactor>
</comment>
<gene>
    <name evidence="9" type="ORF">A2709_01075</name>
</gene>
<dbReference type="Pfam" id="PF01850">
    <property type="entry name" value="PIN"/>
    <property type="match status" value="1"/>
</dbReference>
<evidence type="ECO:0000256" key="7">
    <source>
        <dbReference type="ARBA" id="ARBA00038093"/>
    </source>
</evidence>
<dbReference type="PANTHER" id="PTHR33653:SF1">
    <property type="entry name" value="RIBONUCLEASE VAPC2"/>
    <property type="match status" value="1"/>
</dbReference>
<comment type="caution">
    <text evidence="9">The sequence shown here is derived from an EMBL/GenBank/DDBJ whole genome shotgun (WGS) entry which is preliminary data.</text>
</comment>
<keyword evidence="2" id="KW-1277">Toxin-antitoxin system</keyword>
<dbReference type="Gene3D" id="3.40.50.1010">
    <property type="entry name" value="5'-nuclease"/>
    <property type="match status" value="1"/>
</dbReference>
<keyword evidence="5" id="KW-0378">Hydrolase</keyword>
<dbReference type="GO" id="GO:0016787">
    <property type="term" value="F:hydrolase activity"/>
    <property type="evidence" value="ECO:0007669"/>
    <property type="project" value="UniProtKB-KW"/>
</dbReference>
<evidence type="ECO:0000313" key="9">
    <source>
        <dbReference type="EMBL" id="OGC52461.1"/>
    </source>
</evidence>
<evidence type="ECO:0000256" key="1">
    <source>
        <dbReference type="ARBA" id="ARBA00001946"/>
    </source>
</evidence>
<feature type="domain" description="PIN" evidence="8">
    <location>
        <begin position="1"/>
        <end position="115"/>
    </location>
</feature>
<keyword evidence="4" id="KW-0479">Metal-binding</keyword>
<accession>A0A1F4V5M4</accession>
<protein>
    <recommendedName>
        <fullName evidence="8">PIN domain-containing protein</fullName>
    </recommendedName>
</protein>
<evidence type="ECO:0000256" key="6">
    <source>
        <dbReference type="ARBA" id="ARBA00022842"/>
    </source>
</evidence>
<name>A0A1F4V5M4_UNCKA</name>
<proteinExistence type="inferred from homology"/>
<evidence type="ECO:0000313" key="10">
    <source>
        <dbReference type="Proteomes" id="UP000176853"/>
    </source>
</evidence>
<keyword evidence="6" id="KW-0460">Magnesium</keyword>
<dbReference type="SUPFAM" id="SSF88723">
    <property type="entry name" value="PIN domain-like"/>
    <property type="match status" value="1"/>
</dbReference>
<evidence type="ECO:0000256" key="2">
    <source>
        <dbReference type="ARBA" id="ARBA00022649"/>
    </source>
</evidence>
<dbReference type="GO" id="GO:0004518">
    <property type="term" value="F:nuclease activity"/>
    <property type="evidence" value="ECO:0007669"/>
    <property type="project" value="UniProtKB-KW"/>
</dbReference>
<dbReference type="EMBL" id="MEVB01000018">
    <property type="protein sequence ID" value="OGC52461.1"/>
    <property type="molecule type" value="Genomic_DNA"/>
</dbReference>
<dbReference type="GO" id="GO:0046872">
    <property type="term" value="F:metal ion binding"/>
    <property type="evidence" value="ECO:0007669"/>
    <property type="project" value="UniProtKB-KW"/>
</dbReference>